<keyword evidence="2" id="KW-1185">Reference proteome</keyword>
<name>A0ABU7UKQ2_9CLOT</name>
<proteinExistence type="predicted"/>
<dbReference type="Proteomes" id="UP001498469">
    <property type="component" value="Unassembled WGS sequence"/>
</dbReference>
<dbReference type="RefSeq" id="WP_216247573.1">
    <property type="nucleotide sequence ID" value="NZ_JAZHFS010000001.1"/>
</dbReference>
<organism evidence="1 2">
    <name type="scientific">Clostridium frigoriphilum</name>
    <dbReference type="NCBI Taxonomy" id="443253"/>
    <lineage>
        <taxon>Bacteria</taxon>
        <taxon>Bacillati</taxon>
        <taxon>Bacillota</taxon>
        <taxon>Clostridia</taxon>
        <taxon>Eubacteriales</taxon>
        <taxon>Clostridiaceae</taxon>
        <taxon>Clostridium</taxon>
    </lineage>
</organism>
<comment type="caution">
    <text evidence="1">The sequence shown here is derived from an EMBL/GenBank/DDBJ whole genome shotgun (WGS) entry which is preliminary data.</text>
</comment>
<accession>A0ABU7UKQ2</accession>
<gene>
    <name evidence="1" type="ORF">SJI18_01190</name>
</gene>
<dbReference type="EMBL" id="JAZHFS010000001">
    <property type="protein sequence ID" value="MEF2110918.1"/>
    <property type="molecule type" value="Genomic_DNA"/>
</dbReference>
<evidence type="ECO:0000313" key="2">
    <source>
        <dbReference type="Proteomes" id="UP001498469"/>
    </source>
</evidence>
<evidence type="ECO:0000313" key="1">
    <source>
        <dbReference type="EMBL" id="MEF2110918.1"/>
    </source>
</evidence>
<reference evidence="1 2" key="1">
    <citation type="submission" date="2023-11" db="EMBL/GenBank/DDBJ databases">
        <title>Draft genome sequence of a psychrophilic Clostridium strain from permafrost water brine.</title>
        <authorList>
            <person name="Shcherbakova V.A."/>
            <person name="Trubitsyn V.E."/>
            <person name="Zakharyuk A.G."/>
        </authorList>
    </citation>
    <scope>NUCLEOTIDE SEQUENCE [LARGE SCALE GENOMIC DNA]</scope>
    <source>
        <strain evidence="1 2">14F</strain>
    </source>
</reference>
<sequence length="78" mass="8898">MRELKLGSWIIRVFTSNYTLWSSEDKVMVEFNSLKIATISIDSSDDVSINSKDSICDINKEQGLITIVYSNDPNMDFD</sequence>
<protein>
    <submittedName>
        <fullName evidence="1">Uncharacterized protein</fullName>
    </submittedName>
</protein>